<dbReference type="EMBL" id="FQYR01000002">
    <property type="protein sequence ID" value="SHI43522.1"/>
    <property type="molecule type" value="Genomic_DNA"/>
</dbReference>
<name>A0A1M6B441_9BACT</name>
<evidence type="ECO:0000313" key="1">
    <source>
        <dbReference type="EMBL" id="SHI43522.1"/>
    </source>
</evidence>
<organism evidence="1 2">
    <name type="scientific">Rubritalea squalenifaciens DSM 18772</name>
    <dbReference type="NCBI Taxonomy" id="1123071"/>
    <lineage>
        <taxon>Bacteria</taxon>
        <taxon>Pseudomonadati</taxon>
        <taxon>Verrucomicrobiota</taxon>
        <taxon>Verrucomicrobiia</taxon>
        <taxon>Verrucomicrobiales</taxon>
        <taxon>Rubritaleaceae</taxon>
        <taxon>Rubritalea</taxon>
    </lineage>
</organism>
<dbReference type="InParanoid" id="A0A1M6B441"/>
<sequence>MNPIAFLSNIVCLFIVNENQNDMEKVGGFYHGFNTAIWNI</sequence>
<keyword evidence="2" id="KW-1185">Reference proteome</keyword>
<dbReference type="Proteomes" id="UP000184510">
    <property type="component" value="Unassembled WGS sequence"/>
</dbReference>
<evidence type="ECO:0000313" key="2">
    <source>
        <dbReference type="Proteomes" id="UP000184510"/>
    </source>
</evidence>
<reference evidence="1 2" key="1">
    <citation type="submission" date="2016-11" db="EMBL/GenBank/DDBJ databases">
        <authorList>
            <person name="Jaros S."/>
            <person name="Januszkiewicz K."/>
            <person name="Wedrychowicz H."/>
        </authorList>
    </citation>
    <scope>NUCLEOTIDE SEQUENCE [LARGE SCALE GENOMIC DNA]</scope>
    <source>
        <strain evidence="1 2">DSM 18772</strain>
    </source>
</reference>
<protein>
    <submittedName>
        <fullName evidence="1">Uncharacterized protein</fullName>
    </submittedName>
</protein>
<proteinExistence type="predicted"/>
<gene>
    <name evidence="1" type="ORF">SAMN02745181_0114</name>
</gene>
<accession>A0A1M6B441</accession>
<dbReference type="AlphaFoldDB" id="A0A1M6B441"/>